<comment type="catalytic activity">
    <reaction evidence="6 9 10">
        <text>4-methyl-5-(2-phosphooxyethyl)-thiazole + 4-amino-2-methyl-5-(diphosphooxymethyl)pyrimidine + H(+) = thiamine phosphate + diphosphate</text>
        <dbReference type="Rhea" id="RHEA:22328"/>
        <dbReference type="ChEBI" id="CHEBI:15378"/>
        <dbReference type="ChEBI" id="CHEBI:33019"/>
        <dbReference type="ChEBI" id="CHEBI:37575"/>
        <dbReference type="ChEBI" id="CHEBI:57841"/>
        <dbReference type="ChEBI" id="CHEBI:58296"/>
        <dbReference type="EC" id="2.5.1.3"/>
    </reaction>
</comment>
<evidence type="ECO:0000259" key="12">
    <source>
        <dbReference type="Pfam" id="PF02581"/>
    </source>
</evidence>
<dbReference type="NCBIfam" id="TIGR00693">
    <property type="entry name" value="thiE"/>
    <property type="match status" value="1"/>
</dbReference>
<evidence type="ECO:0000256" key="4">
    <source>
        <dbReference type="ARBA" id="ARBA00022842"/>
    </source>
</evidence>
<evidence type="ECO:0000256" key="8">
    <source>
        <dbReference type="ARBA" id="ARBA00047883"/>
    </source>
</evidence>
<dbReference type="EC" id="2.5.1.3" evidence="9"/>
<feature type="domain" description="Thiamine phosphate synthase/TenI" evidence="12">
    <location>
        <begin position="13"/>
        <end position="192"/>
    </location>
</feature>
<dbReference type="EMBL" id="JPMI01000353">
    <property type="protein sequence ID" value="KFA87647.1"/>
    <property type="molecule type" value="Genomic_DNA"/>
</dbReference>
<feature type="binding site" evidence="9">
    <location>
        <begin position="43"/>
        <end position="47"/>
    </location>
    <ligand>
        <name>4-amino-2-methyl-5-(diphosphooxymethyl)pyrimidine</name>
        <dbReference type="ChEBI" id="CHEBI:57841"/>
    </ligand>
</feature>
<dbReference type="GO" id="GO:0000287">
    <property type="term" value="F:magnesium ion binding"/>
    <property type="evidence" value="ECO:0007669"/>
    <property type="project" value="UniProtKB-UniRule"/>
</dbReference>
<evidence type="ECO:0000256" key="5">
    <source>
        <dbReference type="ARBA" id="ARBA00022977"/>
    </source>
</evidence>
<dbReference type="SUPFAM" id="SSF51391">
    <property type="entry name" value="Thiamin phosphate synthase"/>
    <property type="match status" value="1"/>
</dbReference>
<dbReference type="GO" id="GO:0009228">
    <property type="term" value="P:thiamine biosynthetic process"/>
    <property type="evidence" value="ECO:0007669"/>
    <property type="project" value="UniProtKB-KW"/>
</dbReference>
<reference evidence="13 14" key="1">
    <citation type="submission" date="2014-07" db="EMBL/GenBank/DDBJ databases">
        <title>Draft Genome Sequence of Gephyronic Acid Producer, Cystobacter violaceus Strain Cb vi76.</title>
        <authorList>
            <person name="Stevens D.C."/>
            <person name="Young J."/>
            <person name="Carmichael R."/>
            <person name="Tan J."/>
            <person name="Taylor R.E."/>
        </authorList>
    </citation>
    <scope>NUCLEOTIDE SEQUENCE [LARGE SCALE GENOMIC DNA]</scope>
    <source>
        <strain evidence="13 14">Cb vi76</strain>
    </source>
</reference>
<dbReference type="Proteomes" id="UP000028547">
    <property type="component" value="Unassembled WGS sequence"/>
</dbReference>
<feature type="binding site" evidence="9">
    <location>
        <position position="171"/>
    </location>
    <ligand>
        <name>2-[(2R,5Z)-2-carboxy-4-methylthiazol-5(2H)-ylidene]ethyl phosphate</name>
        <dbReference type="ChEBI" id="CHEBI:62899"/>
    </ligand>
</feature>
<comment type="pathway">
    <text evidence="1 9 11">Cofactor biosynthesis; thiamine diphosphate biosynthesis; thiamine phosphate from 4-amino-2-methyl-5-diphosphomethylpyrimidine and 4-methyl-5-(2-phosphoethyl)-thiazole: step 1/1.</text>
</comment>
<feature type="binding site" evidence="9">
    <location>
        <position position="95"/>
    </location>
    <ligand>
        <name>Mg(2+)</name>
        <dbReference type="ChEBI" id="CHEBI:18420"/>
    </ligand>
</feature>
<dbReference type="InterPro" id="IPR034291">
    <property type="entry name" value="TMP_synthase"/>
</dbReference>
<dbReference type="PANTHER" id="PTHR20857:SF15">
    <property type="entry name" value="THIAMINE-PHOSPHATE SYNTHASE"/>
    <property type="match status" value="1"/>
</dbReference>
<dbReference type="GO" id="GO:0009229">
    <property type="term" value="P:thiamine diphosphate biosynthetic process"/>
    <property type="evidence" value="ECO:0007669"/>
    <property type="project" value="UniProtKB-UniRule"/>
</dbReference>
<evidence type="ECO:0000256" key="11">
    <source>
        <dbReference type="RuleBase" id="RU004253"/>
    </source>
</evidence>
<feature type="binding site" evidence="9">
    <location>
        <position position="76"/>
    </location>
    <ligand>
        <name>Mg(2+)</name>
        <dbReference type="ChEBI" id="CHEBI:18420"/>
    </ligand>
</feature>
<evidence type="ECO:0000313" key="14">
    <source>
        <dbReference type="Proteomes" id="UP000028547"/>
    </source>
</evidence>
<dbReference type="HAMAP" id="MF_00097">
    <property type="entry name" value="TMP_synthase"/>
    <property type="match status" value="1"/>
</dbReference>
<dbReference type="InterPro" id="IPR013785">
    <property type="entry name" value="Aldolase_TIM"/>
</dbReference>
<accession>A0A084SGR2</accession>
<keyword evidence="4 9" id="KW-0460">Magnesium</keyword>
<evidence type="ECO:0000256" key="10">
    <source>
        <dbReference type="RuleBase" id="RU003826"/>
    </source>
</evidence>
<comment type="caution">
    <text evidence="13">The sequence shown here is derived from an EMBL/GenBank/DDBJ whole genome shotgun (WGS) entry which is preliminary data.</text>
</comment>
<evidence type="ECO:0000256" key="2">
    <source>
        <dbReference type="ARBA" id="ARBA00022679"/>
    </source>
</evidence>
<dbReference type="InterPro" id="IPR022998">
    <property type="entry name" value="ThiamineP_synth_TenI"/>
</dbReference>
<feature type="binding site" evidence="9">
    <location>
        <position position="143"/>
    </location>
    <ligand>
        <name>4-amino-2-methyl-5-(diphosphooxymethyl)pyrimidine</name>
        <dbReference type="ChEBI" id="CHEBI:57841"/>
    </ligand>
</feature>
<evidence type="ECO:0000256" key="3">
    <source>
        <dbReference type="ARBA" id="ARBA00022723"/>
    </source>
</evidence>
<comment type="catalytic activity">
    <reaction evidence="8 9 10">
        <text>2-[(2R,5Z)-2-carboxy-4-methylthiazol-5(2H)-ylidene]ethyl phosphate + 4-amino-2-methyl-5-(diphosphooxymethyl)pyrimidine + 2 H(+) = thiamine phosphate + CO2 + diphosphate</text>
        <dbReference type="Rhea" id="RHEA:47844"/>
        <dbReference type="ChEBI" id="CHEBI:15378"/>
        <dbReference type="ChEBI" id="CHEBI:16526"/>
        <dbReference type="ChEBI" id="CHEBI:33019"/>
        <dbReference type="ChEBI" id="CHEBI:37575"/>
        <dbReference type="ChEBI" id="CHEBI:57841"/>
        <dbReference type="ChEBI" id="CHEBI:62899"/>
        <dbReference type="EC" id="2.5.1.3"/>
    </reaction>
</comment>
<keyword evidence="2 9" id="KW-0808">Transferase</keyword>
<name>A0A084SGR2_9BACT</name>
<sequence length="225" mass="23017">MNTPVRPSLPRGLYVLCDDTVRPELPLREKAACLLAGGARVMQLRMKRTPLREALAAAREVVAVCRRAGAVCLVNDRVDLALLSGAHGVHVGDEDLPAEEARALLGPEAVVGVTVRGLEEARAARAAGADYVGLGPVFGTTTKQVPAPVLGLEGFAAVVRASPLPVVGIGGVKLENIASLAATGAHGGAVASDALLAEDIAERVRRLSAAFDRGAQGASLVSGDV</sequence>
<protein>
    <recommendedName>
        <fullName evidence="9">Thiamine-phosphate synthase</fullName>
        <shortName evidence="9">TP synthase</shortName>
        <shortName evidence="9">TPS</shortName>
        <ecNumber evidence="9">2.5.1.3</ecNumber>
    </recommendedName>
    <alternativeName>
        <fullName evidence="9">Thiamine-phosphate pyrophosphorylase</fullName>
        <shortName evidence="9">TMP pyrophosphorylase</shortName>
        <shortName evidence="9">TMP-PPase</shortName>
    </alternativeName>
</protein>
<evidence type="ECO:0000313" key="13">
    <source>
        <dbReference type="EMBL" id="KFA87647.1"/>
    </source>
</evidence>
<dbReference type="PANTHER" id="PTHR20857">
    <property type="entry name" value="THIAMINE-PHOSPHATE PYROPHOSPHORYLASE"/>
    <property type="match status" value="1"/>
</dbReference>
<dbReference type="AlphaFoldDB" id="A0A084SGR2"/>
<dbReference type="InterPro" id="IPR036206">
    <property type="entry name" value="ThiamineP_synth_sf"/>
</dbReference>
<organism evidence="13 14">
    <name type="scientific">Archangium violaceum Cb vi76</name>
    <dbReference type="NCBI Taxonomy" id="1406225"/>
    <lineage>
        <taxon>Bacteria</taxon>
        <taxon>Pseudomonadati</taxon>
        <taxon>Myxococcota</taxon>
        <taxon>Myxococcia</taxon>
        <taxon>Myxococcales</taxon>
        <taxon>Cystobacterineae</taxon>
        <taxon>Archangiaceae</taxon>
        <taxon>Archangium</taxon>
    </lineage>
</organism>
<keyword evidence="5 9" id="KW-0784">Thiamine biosynthesis</keyword>
<comment type="cofactor">
    <cofactor evidence="9">
        <name>Mg(2+)</name>
        <dbReference type="ChEBI" id="CHEBI:18420"/>
    </cofactor>
    <text evidence="9">Binds 1 Mg(2+) ion per subunit.</text>
</comment>
<evidence type="ECO:0000256" key="1">
    <source>
        <dbReference type="ARBA" id="ARBA00005165"/>
    </source>
</evidence>
<gene>
    <name evidence="9" type="primary">thiE</name>
    <name evidence="13" type="ORF">Q664_46525</name>
</gene>
<dbReference type="GO" id="GO:0004789">
    <property type="term" value="F:thiamine-phosphate diphosphorylase activity"/>
    <property type="evidence" value="ECO:0007669"/>
    <property type="project" value="UniProtKB-UniRule"/>
</dbReference>
<dbReference type="RefSeq" id="WP_043411636.1">
    <property type="nucleotide sequence ID" value="NZ_JPMI01000353.1"/>
</dbReference>
<feature type="binding site" evidence="9">
    <location>
        <begin position="140"/>
        <end position="142"/>
    </location>
    <ligand>
        <name>2-[(2R,5Z)-2-carboxy-4-methylthiazol-5(2H)-ylidene]ethyl phosphate</name>
        <dbReference type="ChEBI" id="CHEBI:62899"/>
    </ligand>
</feature>
<feature type="binding site" evidence="9">
    <location>
        <position position="75"/>
    </location>
    <ligand>
        <name>4-amino-2-methyl-5-(diphosphooxymethyl)pyrimidine</name>
        <dbReference type="ChEBI" id="CHEBI:57841"/>
    </ligand>
</feature>
<feature type="binding site" evidence="9">
    <location>
        <position position="114"/>
    </location>
    <ligand>
        <name>4-amino-2-methyl-5-(diphosphooxymethyl)pyrimidine</name>
        <dbReference type="ChEBI" id="CHEBI:57841"/>
    </ligand>
</feature>
<proteinExistence type="inferred from homology"/>
<evidence type="ECO:0000256" key="7">
    <source>
        <dbReference type="ARBA" id="ARBA00047851"/>
    </source>
</evidence>
<comment type="similarity">
    <text evidence="9 10">Belongs to the thiamine-phosphate synthase family.</text>
</comment>
<dbReference type="UniPathway" id="UPA00060">
    <property type="reaction ID" value="UER00141"/>
</dbReference>
<evidence type="ECO:0000256" key="6">
    <source>
        <dbReference type="ARBA" id="ARBA00047334"/>
    </source>
</evidence>
<keyword evidence="3 9" id="KW-0479">Metal-binding</keyword>
<evidence type="ECO:0000256" key="9">
    <source>
        <dbReference type="HAMAP-Rule" id="MF_00097"/>
    </source>
</evidence>
<dbReference type="GO" id="GO:0005737">
    <property type="term" value="C:cytoplasm"/>
    <property type="evidence" value="ECO:0007669"/>
    <property type="project" value="TreeGrafter"/>
</dbReference>
<dbReference type="Gene3D" id="3.20.20.70">
    <property type="entry name" value="Aldolase class I"/>
    <property type="match status" value="1"/>
</dbReference>
<comment type="caution">
    <text evidence="9">Lacks conserved residue(s) required for the propagation of feature annotation.</text>
</comment>
<dbReference type="CDD" id="cd00564">
    <property type="entry name" value="TMP_TenI"/>
    <property type="match status" value="1"/>
</dbReference>
<comment type="catalytic activity">
    <reaction evidence="7 9 10">
        <text>2-(2-carboxy-4-methylthiazol-5-yl)ethyl phosphate + 4-amino-2-methyl-5-(diphosphooxymethyl)pyrimidine + 2 H(+) = thiamine phosphate + CO2 + diphosphate</text>
        <dbReference type="Rhea" id="RHEA:47848"/>
        <dbReference type="ChEBI" id="CHEBI:15378"/>
        <dbReference type="ChEBI" id="CHEBI:16526"/>
        <dbReference type="ChEBI" id="CHEBI:33019"/>
        <dbReference type="ChEBI" id="CHEBI:37575"/>
        <dbReference type="ChEBI" id="CHEBI:57841"/>
        <dbReference type="ChEBI" id="CHEBI:62890"/>
        <dbReference type="EC" id="2.5.1.3"/>
    </reaction>
</comment>
<dbReference type="Pfam" id="PF02581">
    <property type="entry name" value="TMP-TENI"/>
    <property type="match status" value="1"/>
</dbReference>
<comment type="function">
    <text evidence="9">Condenses 4-methyl-5-(beta-hydroxyethyl)thiazole monophosphate (THZ-P) and 2-methyl-4-amino-5-hydroxymethyl pyrimidine pyrophosphate (HMP-PP) to form thiamine monophosphate (TMP).</text>
</comment>